<sequence length="283" mass="29467">MATTLPVAINSLTSADLAALEEAVAALERSSFARKLSHMVGNRISFAGRALPEKLQYIGSLAARRALESALGVALNSLRGKPISADARLRHRQLAMVSGALGGAMGLASLPVELPISTTIMLRAIADIARQEGEDLTDPTAAMACLEVFALGGHGEEGKVMEGGYLALRGLFAKTVSDAAAYVTHTGVVSESAPALARLIGAIAGRFGVVVSQKTAAQAAPIIGAISGAVINVAFTEHFQTLARGHFTVRRLERAYGPHEIRAEYARIARASGFWPQESAGAA</sequence>
<dbReference type="Pfam" id="PF12787">
    <property type="entry name" value="EcsC"/>
    <property type="match status" value="1"/>
</dbReference>
<dbReference type="PANTHER" id="PTHR41260">
    <property type="entry name" value="PROTEIN ECSC"/>
    <property type="match status" value="1"/>
</dbReference>
<evidence type="ECO:0000313" key="2">
    <source>
        <dbReference type="Proteomes" id="UP000309061"/>
    </source>
</evidence>
<accession>A0A6B8KEJ8</accession>
<keyword evidence="2" id="KW-1185">Reference proteome</keyword>
<protein>
    <submittedName>
        <fullName evidence="1">EcsC family protein</fullName>
    </submittedName>
</protein>
<proteinExistence type="predicted"/>
<dbReference type="PANTHER" id="PTHR41260:SF1">
    <property type="entry name" value="PROTEIN ECSC"/>
    <property type="match status" value="1"/>
</dbReference>
<dbReference type="Proteomes" id="UP000309061">
    <property type="component" value="Chromosome"/>
</dbReference>
<dbReference type="EMBL" id="CP046052">
    <property type="protein sequence ID" value="QGM44863.1"/>
    <property type="molecule type" value="Genomic_DNA"/>
</dbReference>
<dbReference type="InterPro" id="IPR024787">
    <property type="entry name" value="EcsC"/>
</dbReference>
<name>A0A6B8KEJ8_9HYPH</name>
<dbReference type="RefSeq" id="WP_136495154.1">
    <property type="nucleotide sequence ID" value="NZ_CP046052.1"/>
</dbReference>
<gene>
    <name evidence="1" type="ORF">H2LOC_003700</name>
</gene>
<evidence type="ECO:0000313" key="1">
    <source>
        <dbReference type="EMBL" id="QGM44863.1"/>
    </source>
</evidence>
<reference evidence="1 2" key="1">
    <citation type="submission" date="2019-11" db="EMBL/GenBank/DDBJ databases">
        <title>The genome sequence of Methylocystis heyeri.</title>
        <authorList>
            <person name="Oshkin I.Y."/>
            <person name="Miroshnikov K."/>
            <person name="Dedysh S.N."/>
        </authorList>
    </citation>
    <scope>NUCLEOTIDE SEQUENCE [LARGE SCALE GENOMIC DNA]</scope>
    <source>
        <strain evidence="1 2">H2</strain>
    </source>
</reference>
<dbReference type="KEGG" id="mhey:H2LOC_003700"/>
<dbReference type="AlphaFoldDB" id="A0A6B8KEJ8"/>
<organism evidence="1 2">
    <name type="scientific">Methylocystis heyeri</name>
    <dbReference type="NCBI Taxonomy" id="391905"/>
    <lineage>
        <taxon>Bacteria</taxon>
        <taxon>Pseudomonadati</taxon>
        <taxon>Pseudomonadota</taxon>
        <taxon>Alphaproteobacteria</taxon>
        <taxon>Hyphomicrobiales</taxon>
        <taxon>Methylocystaceae</taxon>
        <taxon>Methylocystis</taxon>
    </lineage>
</organism>
<dbReference type="OrthoDB" id="1238772at2"/>